<keyword evidence="5" id="KW-1185">Reference proteome</keyword>
<evidence type="ECO:0000256" key="4">
    <source>
        <dbReference type="ARBA" id="ARBA00023136"/>
    </source>
</evidence>
<dbReference type="GO" id="GO:0016020">
    <property type="term" value="C:membrane"/>
    <property type="evidence" value="ECO:0007669"/>
    <property type="project" value="UniProtKB-SubCell"/>
</dbReference>
<dbReference type="InterPro" id="IPR024129">
    <property type="entry name" value="Sphingomy_SMPD4"/>
</dbReference>
<dbReference type="AlphaFoldDB" id="A0A915JZ40"/>
<evidence type="ECO:0000313" key="6">
    <source>
        <dbReference type="WBParaSite" id="nRc.2.0.1.t31662-RA"/>
    </source>
</evidence>
<comment type="subcellular location">
    <subcellularLocation>
        <location evidence="1">Membrane</location>
        <topology evidence="1">Single-pass membrane protein</topology>
    </subcellularLocation>
</comment>
<organism evidence="5 6">
    <name type="scientific">Romanomermis culicivorax</name>
    <name type="common">Nematode worm</name>
    <dbReference type="NCBI Taxonomy" id="13658"/>
    <lineage>
        <taxon>Eukaryota</taxon>
        <taxon>Metazoa</taxon>
        <taxon>Ecdysozoa</taxon>
        <taxon>Nematoda</taxon>
        <taxon>Enoplea</taxon>
        <taxon>Dorylaimia</taxon>
        <taxon>Mermithida</taxon>
        <taxon>Mermithoidea</taxon>
        <taxon>Mermithidae</taxon>
        <taxon>Romanomermis</taxon>
    </lineage>
</organism>
<keyword evidence="3" id="KW-1133">Transmembrane helix</keyword>
<proteinExistence type="predicted"/>
<evidence type="ECO:0000256" key="2">
    <source>
        <dbReference type="ARBA" id="ARBA00022692"/>
    </source>
</evidence>
<keyword evidence="2" id="KW-0812">Transmembrane</keyword>
<dbReference type="GO" id="GO:0046475">
    <property type="term" value="P:glycerophospholipid catabolic process"/>
    <property type="evidence" value="ECO:0007669"/>
    <property type="project" value="TreeGrafter"/>
</dbReference>
<evidence type="ECO:0000256" key="3">
    <source>
        <dbReference type="ARBA" id="ARBA00022989"/>
    </source>
</evidence>
<dbReference type="OMA" id="EERGKIH"/>
<dbReference type="PANTHER" id="PTHR12988">
    <property type="entry name" value="SPHINGOMYELIN PHOSPHODIESTERASE 4"/>
    <property type="match status" value="1"/>
</dbReference>
<dbReference type="GO" id="GO:0006685">
    <property type="term" value="P:sphingomyelin catabolic process"/>
    <property type="evidence" value="ECO:0007669"/>
    <property type="project" value="TreeGrafter"/>
</dbReference>
<dbReference type="PANTHER" id="PTHR12988:SF6">
    <property type="entry name" value="SPHINGOMYELIN PHOSPHODIESTERASE 4"/>
    <property type="match status" value="1"/>
</dbReference>
<keyword evidence="4" id="KW-0472">Membrane</keyword>
<reference evidence="6" key="1">
    <citation type="submission" date="2022-11" db="UniProtKB">
        <authorList>
            <consortium name="WormBaseParasite"/>
        </authorList>
    </citation>
    <scope>IDENTIFICATION</scope>
</reference>
<accession>A0A915JZ40</accession>
<protein>
    <submittedName>
        <fullName evidence="6">Uncharacterized protein</fullName>
    </submittedName>
</protein>
<dbReference type="Proteomes" id="UP000887565">
    <property type="component" value="Unplaced"/>
</dbReference>
<evidence type="ECO:0000313" key="5">
    <source>
        <dbReference type="Proteomes" id="UP000887565"/>
    </source>
</evidence>
<dbReference type="WBParaSite" id="nRc.2.0.1.t31662-RA">
    <property type="protein sequence ID" value="nRc.2.0.1.t31662-RA"/>
    <property type="gene ID" value="nRc.2.0.1.g31662"/>
</dbReference>
<dbReference type="GO" id="GO:0046513">
    <property type="term" value="P:ceramide biosynthetic process"/>
    <property type="evidence" value="ECO:0007669"/>
    <property type="project" value="TreeGrafter"/>
</dbReference>
<name>A0A915JZ40_ROMCU</name>
<sequence length="688" mass="80752">MEVGNFVQNSIVNGILSDRISHWSNFLRNYVLDKAVISHVETLAFYQEIINGLFNPDQNYLLLSPDYYYSDCAELVNFLAPDGLMFSFIDLLLNDRSASFEFFLNTAHQDTRDKIFGSKSLQFTREKLDFSQNSLRCNAFDYYFYRFFDYIYSAVECCTTNFDFSEAKFDRVPYFVLFTEYLAHFLPTDKFLSPLLSKNDKKSQISTSALKIGRNYSVDRRCTPLGLIRREYLTTVDSSYPTFGVTENDSTIQADDYFSKIRDFLYILSDLWLYRSRLNPRSECFVTILLTSLLRHVYRFIFYNQSLINEQFSAQLLLFKEDLMRKILAPNFFVYFGLSFNYWPLDSSFDHLCRLWLTFLQPWQINQQNFDQNFVRTYETFYAKFFPIIVRRFLRTEFFNSPKMAQCLSSVLRLFDRNLLNYVKFNDKDFQSLLIKLAENLSFVNDNCEKKLREIECRKKRESVAQKFDWFWQNVGQEADREQFVENLTVIQDNCRQSLEFLKRNFDIDISLSPNRKILSHARTSSGVADKSPARLIEQINGKLKLTPEGREKILNKSLNFDSDANLSLDSAMFDDSSLIKQEFNHSPADLSAVHSDEIEFLANFWTFVSSLINRRYGEQFKEVYQSPGITGFVSRCLLYGPLDDSIMDRARRRGRFRDKNTINGHSVQIAVVGVAHCVDFLANLHKP</sequence>
<dbReference type="GO" id="GO:0050290">
    <property type="term" value="F:sphingomyelin phosphodiesterase D activity"/>
    <property type="evidence" value="ECO:0007669"/>
    <property type="project" value="InterPro"/>
</dbReference>
<evidence type="ECO:0000256" key="1">
    <source>
        <dbReference type="ARBA" id="ARBA00004167"/>
    </source>
</evidence>